<dbReference type="Proteomes" id="UP000518752">
    <property type="component" value="Unassembled WGS sequence"/>
</dbReference>
<protein>
    <submittedName>
        <fullName evidence="1">Uncharacterized protein</fullName>
    </submittedName>
</protein>
<dbReference type="AlphaFoldDB" id="A0A8H5LWA3"/>
<comment type="caution">
    <text evidence="1">The sequence shown here is derived from an EMBL/GenBank/DDBJ whole genome shotgun (WGS) entry which is preliminary data.</text>
</comment>
<name>A0A8H5LWA3_9AGAR</name>
<reference evidence="1 2" key="1">
    <citation type="journal article" date="2020" name="ISME J.">
        <title>Uncovering the hidden diversity of litter-decomposition mechanisms in mushroom-forming fungi.</title>
        <authorList>
            <person name="Floudas D."/>
            <person name="Bentzer J."/>
            <person name="Ahren D."/>
            <person name="Johansson T."/>
            <person name="Persson P."/>
            <person name="Tunlid A."/>
        </authorList>
    </citation>
    <scope>NUCLEOTIDE SEQUENCE [LARGE SCALE GENOMIC DNA]</scope>
    <source>
        <strain evidence="1 2">CBS 406.79</strain>
    </source>
</reference>
<gene>
    <name evidence="1" type="ORF">D9757_011495</name>
</gene>
<proteinExistence type="predicted"/>
<evidence type="ECO:0000313" key="2">
    <source>
        <dbReference type="Proteomes" id="UP000518752"/>
    </source>
</evidence>
<organism evidence="1 2">
    <name type="scientific">Collybiopsis confluens</name>
    <dbReference type="NCBI Taxonomy" id="2823264"/>
    <lineage>
        <taxon>Eukaryota</taxon>
        <taxon>Fungi</taxon>
        <taxon>Dikarya</taxon>
        <taxon>Basidiomycota</taxon>
        <taxon>Agaricomycotina</taxon>
        <taxon>Agaricomycetes</taxon>
        <taxon>Agaricomycetidae</taxon>
        <taxon>Agaricales</taxon>
        <taxon>Marasmiineae</taxon>
        <taxon>Omphalotaceae</taxon>
        <taxon>Collybiopsis</taxon>
    </lineage>
</organism>
<dbReference type="EMBL" id="JAACJN010000113">
    <property type="protein sequence ID" value="KAF5371917.1"/>
    <property type="molecule type" value="Genomic_DNA"/>
</dbReference>
<evidence type="ECO:0000313" key="1">
    <source>
        <dbReference type="EMBL" id="KAF5371917.1"/>
    </source>
</evidence>
<accession>A0A8H5LWA3</accession>
<sequence>MVPNEIIESLIMAFPPLCTTVSSFRERLKEIEGFLTAPPPPSGQELSKRFFIDFDLRAKDRWYESPPKLYYGQIRPELLAGNLVLFASFDEIDAAFVCNRPCFKFLKVIPASTRSVPELSVLPALSVFAKNGEYIACRIVVTLKLVDNNDHGAVQSAVHALSVHLHPELFP</sequence>
<keyword evidence="2" id="KW-1185">Reference proteome</keyword>